<feature type="compositionally biased region" description="Low complexity" evidence="1">
    <location>
        <begin position="79"/>
        <end position="91"/>
    </location>
</feature>
<protein>
    <submittedName>
        <fullName evidence="2">Uncharacterized protein</fullName>
    </submittedName>
</protein>
<reference evidence="2 3" key="1">
    <citation type="journal article" date="2012" name="Proc. Natl. Acad. Sci. U.S.A.">
        <title>Antigenic diversity is generated by distinct evolutionary mechanisms in African trypanosome species.</title>
        <authorList>
            <person name="Jackson A.P."/>
            <person name="Berry A."/>
            <person name="Aslett M."/>
            <person name="Allison H.C."/>
            <person name="Burton P."/>
            <person name="Vavrova-Anderson J."/>
            <person name="Brown R."/>
            <person name="Browne H."/>
            <person name="Corton N."/>
            <person name="Hauser H."/>
            <person name="Gamble J."/>
            <person name="Gilderthorp R."/>
            <person name="Marcello L."/>
            <person name="McQuillan J."/>
            <person name="Otto T.D."/>
            <person name="Quail M.A."/>
            <person name="Sanders M.J."/>
            <person name="van Tonder A."/>
            <person name="Ginger M.L."/>
            <person name="Field M.C."/>
            <person name="Barry J.D."/>
            <person name="Hertz-Fowler C."/>
            <person name="Berriman M."/>
        </authorList>
    </citation>
    <scope>NUCLEOTIDE SEQUENCE</scope>
    <source>
        <strain evidence="2 3">Y486</strain>
    </source>
</reference>
<sequence>MLASHLRKTRWAVVPLSTTAKALRLTRHNCLLFLRLRARLAILVFDPSRAFHHAATDPSCIPRRAPVVCERRRQVQTRSFPRSEASKSSSSTTVRDHTTFAFRASYNKQPGFCGIGNASRHAVNKLSGEVAIIIVECSLEHAHLLFHFGPRLTELARGHLDSAKSNIFHGCRVLSSPPAAVPRFIRNCPRSLLW</sequence>
<dbReference type="AlphaFoldDB" id="F9WMQ4"/>
<gene>
    <name evidence="2" type="ORF">TvY486_0015160</name>
</gene>
<dbReference type="EMBL" id="CAEX01001967">
    <property type="protein sequence ID" value="CCD18815.1"/>
    <property type="molecule type" value="Genomic_DNA"/>
</dbReference>
<evidence type="ECO:0000256" key="1">
    <source>
        <dbReference type="SAM" id="MobiDB-lite"/>
    </source>
</evidence>
<evidence type="ECO:0000313" key="2">
    <source>
        <dbReference type="EMBL" id="CCD18815.1"/>
    </source>
</evidence>
<keyword evidence="3" id="KW-1185">Reference proteome</keyword>
<evidence type="ECO:0000313" key="3">
    <source>
        <dbReference type="Proteomes" id="UP000009027"/>
    </source>
</evidence>
<name>F9WMQ4_TRYVY</name>
<dbReference type="Proteomes" id="UP000009027">
    <property type="component" value="Unassembled WGS sequence"/>
</dbReference>
<accession>F9WMQ4</accession>
<proteinExistence type="predicted"/>
<organism evidence="2 3">
    <name type="scientific">Trypanosoma vivax (strain Y486)</name>
    <dbReference type="NCBI Taxonomy" id="1055687"/>
    <lineage>
        <taxon>Eukaryota</taxon>
        <taxon>Discoba</taxon>
        <taxon>Euglenozoa</taxon>
        <taxon>Kinetoplastea</taxon>
        <taxon>Metakinetoplastina</taxon>
        <taxon>Trypanosomatida</taxon>
        <taxon>Trypanosomatidae</taxon>
        <taxon>Trypanosoma</taxon>
        <taxon>Duttonella</taxon>
    </lineage>
</organism>
<dbReference type="VEuPathDB" id="TriTrypDB:TvY486_0015160"/>
<feature type="region of interest" description="Disordered" evidence="1">
    <location>
        <begin position="72"/>
        <end position="92"/>
    </location>
</feature>